<comment type="caution">
    <text evidence="3">The sequence shown here is derived from an EMBL/GenBank/DDBJ whole genome shotgun (WGS) entry which is preliminary data.</text>
</comment>
<dbReference type="Pfam" id="PF13899">
    <property type="entry name" value="Thioredoxin_7"/>
    <property type="match status" value="1"/>
</dbReference>
<dbReference type="Proteomes" id="UP000230066">
    <property type="component" value="Unassembled WGS sequence"/>
</dbReference>
<protein>
    <submittedName>
        <fullName evidence="3">UBX domain-containing protein 2</fullName>
    </submittedName>
</protein>
<dbReference type="AlphaFoldDB" id="A0A4E0RH94"/>
<dbReference type="Pfam" id="PF00789">
    <property type="entry name" value="UBX"/>
    <property type="match status" value="1"/>
</dbReference>
<accession>A0A4E0RH94</accession>
<dbReference type="InterPro" id="IPR036249">
    <property type="entry name" value="Thioredoxin-like_sf"/>
</dbReference>
<dbReference type="PROSITE" id="PS50033">
    <property type="entry name" value="UBX"/>
    <property type="match status" value="1"/>
</dbReference>
<dbReference type="CDD" id="cd02958">
    <property type="entry name" value="UAS"/>
    <property type="match status" value="1"/>
</dbReference>
<dbReference type="InterPro" id="IPR029071">
    <property type="entry name" value="Ubiquitin-like_domsf"/>
</dbReference>
<dbReference type="Gene3D" id="3.10.20.90">
    <property type="entry name" value="Phosphatidylinositol 3-kinase Catalytic Subunit, Chain A, domain 1"/>
    <property type="match status" value="1"/>
</dbReference>
<keyword evidence="4" id="KW-1185">Reference proteome</keyword>
<feature type="region of interest" description="Disordered" evidence="1">
    <location>
        <begin position="297"/>
        <end position="349"/>
    </location>
</feature>
<feature type="region of interest" description="Disordered" evidence="1">
    <location>
        <begin position="504"/>
        <end position="524"/>
    </location>
</feature>
<reference evidence="3" key="1">
    <citation type="submission" date="2019-03" db="EMBL/GenBank/DDBJ databases">
        <title>Improved annotation for the trematode Fasciola hepatica.</title>
        <authorList>
            <person name="Choi Y.-J."/>
            <person name="Martin J."/>
            <person name="Mitreva M."/>
        </authorList>
    </citation>
    <scope>NUCLEOTIDE SEQUENCE [LARGE SCALE GENOMIC DNA]</scope>
</reference>
<dbReference type="InterPro" id="IPR006577">
    <property type="entry name" value="UAS"/>
</dbReference>
<dbReference type="SMART" id="SM00166">
    <property type="entry name" value="UBX"/>
    <property type="match status" value="1"/>
</dbReference>
<dbReference type="Pfam" id="PF14555">
    <property type="entry name" value="UBA_4"/>
    <property type="match status" value="1"/>
</dbReference>
<dbReference type="SMART" id="SM00594">
    <property type="entry name" value="UAS"/>
    <property type="match status" value="1"/>
</dbReference>
<dbReference type="GO" id="GO:0043161">
    <property type="term" value="P:proteasome-mediated ubiquitin-dependent protein catabolic process"/>
    <property type="evidence" value="ECO:0007669"/>
    <property type="project" value="TreeGrafter"/>
</dbReference>
<organism evidence="3 4">
    <name type="scientific">Fasciola hepatica</name>
    <name type="common">Liver fluke</name>
    <dbReference type="NCBI Taxonomy" id="6192"/>
    <lineage>
        <taxon>Eukaryota</taxon>
        <taxon>Metazoa</taxon>
        <taxon>Spiralia</taxon>
        <taxon>Lophotrochozoa</taxon>
        <taxon>Platyhelminthes</taxon>
        <taxon>Trematoda</taxon>
        <taxon>Digenea</taxon>
        <taxon>Plagiorchiida</taxon>
        <taxon>Echinostomata</taxon>
        <taxon>Echinostomatoidea</taxon>
        <taxon>Fasciolidae</taxon>
        <taxon>Fasciola</taxon>
    </lineage>
</organism>
<evidence type="ECO:0000256" key="1">
    <source>
        <dbReference type="SAM" id="MobiDB-lite"/>
    </source>
</evidence>
<feature type="compositionally biased region" description="Low complexity" evidence="1">
    <location>
        <begin position="116"/>
        <end position="136"/>
    </location>
</feature>
<dbReference type="PANTHER" id="PTHR23322">
    <property type="entry name" value="FAS-ASSOCIATED PROTEIN"/>
    <property type="match status" value="1"/>
</dbReference>
<feature type="domain" description="UBX" evidence="2">
    <location>
        <begin position="526"/>
        <end position="603"/>
    </location>
</feature>
<dbReference type="SUPFAM" id="SSF52833">
    <property type="entry name" value="Thioredoxin-like"/>
    <property type="match status" value="1"/>
</dbReference>
<gene>
    <name evidence="3" type="ORF">D915_002237</name>
</gene>
<dbReference type="SUPFAM" id="SSF54236">
    <property type="entry name" value="Ubiquitin-like"/>
    <property type="match status" value="1"/>
</dbReference>
<name>A0A4E0RH94_FASHE</name>
<dbReference type="GO" id="GO:0005634">
    <property type="term" value="C:nucleus"/>
    <property type="evidence" value="ECO:0007669"/>
    <property type="project" value="TreeGrafter"/>
</dbReference>
<dbReference type="InterPro" id="IPR001012">
    <property type="entry name" value="UBX_dom"/>
</dbReference>
<proteinExistence type="predicted"/>
<dbReference type="InterPro" id="IPR050730">
    <property type="entry name" value="UBX_domain-protein"/>
</dbReference>
<dbReference type="PANTHER" id="PTHR23322:SF6">
    <property type="entry name" value="UBX DOMAIN-CONTAINING PROTEIN 7"/>
    <property type="match status" value="1"/>
</dbReference>
<dbReference type="GO" id="GO:0043130">
    <property type="term" value="F:ubiquitin binding"/>
    <property type="evidence" value="ECO:0007669"/>
    <property type="project" value="TreeGrafter"/>
</dbReference>
<evidence type="ECO:0000313" key="4">
    <source>
        <dbReference type="Proteomes" id="UP000230066"/>
    </source>
</evidence>
<dbReference type="Gene3D" id="3.40.30.10">
    <property type="entry name" value="Glutaredoxin"/>
    <property type="match status" value="1"/>
</dbReference>
<dbReference type="EMBL" id="JXXN02000560">
    <property type="protein sequence ID" value="THD26993.1"/>
    <property type="molecule type" value="Genomic_DNA"/>
</dbReference>
<evidence type="ECO:0000259" key="2">
    <source>
        <dbReference type="PROSITE" id="PS50033"/>
    </source>
</evidence>
<feature type="region of interest" description="Disordered" evidence="1">
    <location>
        <begin position="104"/>
        <end position="154"/>
    </location>
</feature>
<evidence type="ECO:0000313" key="3">
    <source>
        <dbReference type="EMBL" id="THD26993.1"/>
    </source>
</evidence>
<dbReference type="Gene3D" id="1.10.8.10">
    <property type="entry name" value="DNA helicase RuvA subunit, C-terminal domain"/>
    <property type="match status" value="1"/>
</dbReference>
<sequence length="606" mass="67054">MSPDKIESFRQFTGADAETARSFLNLCEDNLEMAVGLYMEDPNSANNSINAAPAAEEYRSPIPQRTERLIPIDIPIYSSHFERGATLRTRRRAFVADDSDDEIQLVGDNLPGTTDSLSSLPNGSSSSATDAHSGSSNGDTSSRGSRLNGARPELPSKRGYLRQLYQPPTEILFDGTLLAAQAAAREKNQWLLVSLHDEGCFDCHLLNRDVWKDSRVYQTIRRNFVFLQLPVDSPEGIRFRSLHSYVQSASHISILNPYTGEQSMMWMHLKDASTVHEALTEFLQHTKLQSPVNSSIVATDPQPGHSHDRLTTSSSVSGVRRTHSDHPEAVSSLPVKRPRLGRRDTDTTATLSTRVAAVSSQLDNTTAKDGLTSHSTSSRANLLDLSEEEQIRLAIEASTVETKQSCSSRSSCKNVDSDDETFIVLTDDDEEESNEVAAFSPQIDSSVGGAQSDCFLYDPEAYPSTTSTATISCRRPLRATRDRTTTSYSSSVISTVNSITSMNASTSKTNSVPCELSPPRLPEPKPHEDTIELAMRMPDGQREVYRLASSLTLQTIQRYFNLRGFPHTRYELVRLYPHQKLSTLSPQTTLAKIGLAKKDTLFLQER</sequence>